<dbReference type="Proteomes" id="UP000633365">
    <property type="component" value="Unassembled WGS sequence"/>
</dbReference>
<sequence length="164" mass="18322">MLLDLKDIFVSDGASKDVSDTLSLSDVEIAGEHPFTSPVELSAHVENKAGMVTLELCTVFEYHTSCSRCLVPIERRMEYHFSHKIIENLEEDFNDDYIEAPDLSLDLDELASSDILLELPTKFLCKGDCQGLCQKCGHNLNLGDCGCDKREIDPRLEALKALLE</sequence>
<proteinExistence type="predicted"/>
<dbReference type="Pfam" id="PF02620">
    <property type="entry name" value="YceD"/>
    <property type="match status" value="1"/>
</dbReference>
<reference evidence="1" key="1">
    <citation type="submission" date="2021-01" db="EMBL/GenBank/DDBJ databases">
        <title>Genome public.</title>
        <authorList>
            <person name="Liu C."/>
            <person name="Sun Q."/>
        </authorList>
    </citation>
    <scope>NUCLEOTIDE SEQUENCE</scope>
    <source>
        <strain evidence="1">M6</strain>
    </source>
</reference>
<keyword evidence="2" id="KW-1185">Reference proteome</keyword>
<protein>
    <submittedName>
        <fullName evidence="1">DUF177 domain-containing protein</fullName>
    </submittedName>
</protein>
<evidence type="ECO:0000313" key="2">
    <source>
        <dbReference type="Proteomes" id="UP000633365"/>
    </source>
</evidence>
<evidence type="ECO:0000313" key="1">
    <source>
        <dbReference type="EMBL" id="MBK6087103.1"/>
    </source>
</evidence>
<dbReference type="AlphaFoldDB" id="A0A934TYK8"/>
<gene>
    <name evidence="1" type="ORF">JKK62_00265</name>
</gene>
<comment type="caution">
    <text evidence="1">The sequence shown here is derived from an EMBL/GenBank/DDBJ whole genome shotgun (WGS) entry which is preliminary data.</text>
</comment>
<dbReference type="EMBL" id="JAEQMG010000010">
    <property type="protein sequence ID" value="MBK6087103.1"/>
    <property type="molecule type" value="Genomic_DNA"/>
</dbReference>
<dbReference type="InterPro" id="IPR003772">
    <property type="entry name" value="YceD"/>
</dbReference>
<organism evidence="1 2">
    <name type="scientific">Ruminococcus difficilis</name>
    <dbReference type="NCBI Taxonomy" id="2763069"/>
    <lineage>
        <taxon>Bacteria</taxon>
        <taxon>Bacillati</taxon>
        <taxon>Bacillota</taxon>
        <taxon>Clostridia</taxon>
        <taxon>Eubacteriales</taxon>
        <taxon>Oscillospiraceae</taxon>
        <taxon>Ruminococcus</taxon>
    </lineage>
</organism>
<accession>A0A934TYK8</accession>
<name>A0A934TYK8_9FIRM</name>
<dbReference type="PANTHER" id="PTHR34374:SF1">
    <property type="entry name" value="LARGE RIBOSOMAL RNA SUBUNIT ACCUMULATION PROTEIN YCED HOMOLOG 1, CHLOROPLASTIC"/>
    <property type="match status" value="1"/>
</dbReference>
<dbReference type="RefSeq" id="WP_186833561.1">
    <property type="nucleotide sequence ID" value="NZ_JAEQMG010000010.1"/>
</dbReference>
<dbReference type="PANTHER" id="PTHR34374">
    <property type="entry name" value="LARGE RIBOSOMAL RNA SUBUNIT ACCUMULATION PROTEIN YCED HOMOLOG 1, CHLOROPLASTIC"/>
    <property type="match status" value="1"/>
</dbReference>